<name>A0A1F6BT90_9BACT</name>
<protein>
    <recommendedName>
        <fullName evidence="4">Large ribosomal subunit protein uL10</fullName>
    </recommendedName>
    <alternativeName>
        <fullName evidence="5">50S ribosomal protein L10</fullName>
    </alternativeName>
</protein>
<dbReference type="Gene3D" id="3.30.70.1730">
    <property type="match status" value="1"/>
</dbReference>
<keyword evidence="3" id="KW-0687">Ribonucleoprotein</keyword>
<dbReference type="InterPro" id="IPR001790">
    <property type="entry name" value="Ribosomal_uL10"/>
</dbReference>
<evidence type="ECO:0000313" key="6">
    <source>
        <dbReference type="EMBL" id="OGG40053.1"/>
    </source>
</evidence>
<comment type="similarity">
    <text evidence="1">Belongs to the universal ribosomal protein uL10 family.</text>
</comment>
<reference evidence="6 7" key="1">
    <citation type="journal article" date="2016" name="Nat. Commun.">
        <title>Thousands of microbial genomes shed light on interconnected biogeochemical processes in an aquifer system.</title>
        <authorList>
            <person name="Anantharaman K."/>
            <person name="Brown C.T."/>
            <person name="Hug L.A."/>
            <person name="Sharon I."/>
            <person name="Castelle C.J."/>
            <person name="Probst A.J."/>
            <person name="Thomas B.C."/>
            <person name="Singh A."/>
            <person name="Wilkins M.J."/>
            <person name="Karaoz U."/>
            <person name="Brodie E.L."/>
            <person name="Williams K.H."/>
            <person name="Hubbard S.S."/>
            <person name="Banfield J.F."/>
        </authorList>
    </citation>
    <scope>NUCLEOTIDE SEQUENCE [LARGE SCALE GENOMIC DNA]</scope>
</reference>
<evidence type="ECO:0000256" key="1">
    <source>
        <dbReference type="ARBA" id="ARBA00008889"/>
    </source>
</evidence>
<evidence type="ECO:0000256" key="5">
    <source>
        <dbReference type="ARBA" id="ARBA00035502"/>
    </source>
</evidence>
<proteinExistence type="inferred from homology"/>
<dbReference type="PANTHER" id="PTHR11560">
    <property type="entry name" value="39S RIBOSOMAL PROTEIN L10, MITOCHONDRIAL"/>
    <property type="match status" value="1"/>
</dbReference>
<dbReference type="GO" id="GO:1990904">
    <property type="term" value="C:ribonucleoprotein complex"/>
    <property type="evidence" value="ECO:0007669"/>
    <property type="project" value="UniProtKB-KW"/>
</dbReference>
<dbReference type="SUPFAM" id="SSF160369">
    <property type="entry name" value="Ribosomal protein L10-like"/>
    <property type="match status" value="1"/>
</dbReference>
<keyword evidence="2 6" id="KW-0689">Ribosomal protein</keyword>
<dbReference type="InterPro" id="IPR043141">
    <property type="entry name" value="Ribosomal_uL10-like_sf"/>
</dbReference>
<dbReference type="Gene3D" id="6.10.250.290">
    <property type="match status" value="1"/>
</dbReference>
<evidence type="ECO:0000313" key="7">
    <source>
        <dbReference type="Proteomes" id="UP000179368"/>
    </source>
</evidence>
<sequence>MKTKEQKTRDIERGTRDLKTSKTVLLVDFTGTPTGRLNELRKVVRGTGGVFRVIKKRLLKLVFGKENIDFEPKNFEGQAGVVFSPQEVYETSSLVYKSVKGTDTFKFLGGFDVSEKKFIESEVIIKLGRLPGREVLLGQLVGMIAAPIKMFMSVLEQKSKQMVETK</sequence>
<dbReference type="AlphaFoldDB" id="A0A1F6BT90"/>
<gene>
    <name evidence="6" type="ORF">A2116_00180</name>
</gene>
<dbReference type="Pfam" id="PF00466">
    <property type="entry name" value="Ribosomal_L10"/>
    <property type="match status" value="1"/>
</dbReference>
<evidence type="ECO:0000256" key="3">
    <source>
        <dbReference type="ARBA" id="ARBA00023274"/>
    </source>
</evidence>
<comment type="caution">
    <text evidence="6">The sequence shown here is derived from an EMBL/GenBank/DDBJ whole genome shotgun (WGS) entry which is preliminary data.</text>
</comment>
<dbReference type="InterPro" id="IPR047865">
    <property type="entry name" value="Ribosomal_uL10_bac_type"/>
</dbReference>
<dbReference type="EMBL" id="MFKG01000026">
    <property type="protein sequence ID" value="OGG40053.1"/>
    <property type="molecule type" value="Genomic_DNA"/>
</dbReference>
<dbReference type="GO" id="GO:0005840">
    <property type="term" value="C:ribosome"/>
    <property type="evidence" value="ECO:0007669"/>
    <property type="project" value="UniProtKB-KW"/>
</dbReference>
<dbReference type="Proteomes" id="UP000179368">
    <property type="component" value="Unassembled WGS sequence"/>
</dbReference>
<evidence type="ECO:0000256" key="4">
    <source>
        <dbReference type="ARBA" id="ARBA00035202"/>
    </source>
</evidence>
<evidence type="ECO:0000256" key="2">
    <source>
        <dbReference type="ARBA" id="ARBA00022980"/>
    </source>
</evidence>
<organism evidence="6 7">
    <name type="scientific">Candidatus Jorgensenbacteria bacterium GWA1_49_17</name>
    <dbReference type="NCBI Taxonomy" id="1798467"/>
    <lineage>
        <taxon>Bacteria</taxon>
        <taxon>Candidatus Joergenseniibacteriota</taxon>
    </lineage>
</organism>
<accession>A0A1F6BT90</accession>